<dbReference type="Proteomes" id="UP000015354">
    <property type="component" value="Unassembled WGS sequence"/>
</dbReference>
<dbReference type="Pfam" id="PF02995">
    <property type="entry name" value="DUF229"/>
    <property type="match status" value="1"/>
</dbReference>
<dbReference type="Gene3D" id="3.40.720.10">
    <property type="entry name" value="Alkaline Phosphatase, subunit A"/>
    <property type="match status" value="1"/>
</dbReference>
<sequence>MVLNPVLKLSVVWPALTHRRLFNFYTGSETCSAPTARSIACLGSSAAGRKVLRVSASCWDGSAPRVLLHHPANSELDGSPAVLVPEIRQGNMAYHRELEAAYGTAAAATARGVRVHRTDGRIAAVEWVPTAPVAATAGRCDPREQLSRRPHWWADRVLEVPLGLSAAYTVQCPALGHEEVFLVPVPPDLYSKAYQPPPAALPPCPTGGAAPAAAPRPPANVVQIVLDSVSRPGMVRTLPKFTAWVRDFHRRAGQPGGSGHLVSELHGYSTYGFSTAGNMGPMLTGRRLEVETQFRRMLHNTVKAEYGDRISTSFLSGYCHDYLEVILNDPNASSGTGGRYAGIDHYLYNPLCHLSYTGQHSNYRGPFSIQRRCIAGRMVIEHLMNYTTLLLRQQMGSDQPSVIAPAACAGDGATHKRQKKAFYDLLYLVDGHEGTHYAITLIDDALTEFALRLEAEGFFADPQNVFIVMADHGSAMGHYFEFTEAGHFERTVPVVLNIIHPQVMERIDAAKGRTPGESFNNYQSRILRSSTPLDLHLTLSDLLGISSEDTAMDPGVEFLRTAPVSLFDAREAAAVPSSDGMLDHTGAGTLTYCVPDPLQRSFEKSRWC</sequence>
<dbReference type="GO" id="GO:0005615">
    <property type="term" value="C:extracellular space"/>
    <property type="evidence" value="ECO:0007669"/>
    <property type="project" value="TreeGrafter"/>
</dbReference>
<evidence type="ECO:0000313" key="2">
    <source>
        <dbReference type="Proteomes" id="UP000015354"/>
    </source>
</evidence>
<dbReference type="AlphaFoldDB" id="S9UXS7"/>
<organism evidence="1 2">
    <name type="scientific">Strigomonas culicis</name>
    <dbReference type="NCBI Taxonomy" id="28005"/>
    <lineage>
        <taxon>Eukaryota</taxon>
        <taxon>Discoba</taxon>
        <taxon>Euglenozoa</taxon>
        <taxon>Kinetoplastea</taxon>
        <taxon>Metakinetoplastina</taxon>
        <taxon>Trypanosomatida</taxon>
        <taxon>Trypanosomatidae</taxon>
        <taxon>Strigomonadinae</taxon>
        <taxon>Strigomonas</taxon>
    </lineage>
</organism>
<name>S9UXS7_9TRYP</name>
<dbReference type="PANTHER" id="PTHR10974">
    <property type="entry name" value="FI08016P-RELATED"/>
    <property type="match status" value="1"/>
</dbReference>
<comment type="caution">
    <text evidence="1">The sequence shown here is derived from an EMBL/GenBank/DDBJ whole genome shotgun (WGS) entry which is preliminary data.</text>
</comment>
<keyword evidence="2" id="KW-1185">Reference proteome</keyword>
<dbReference type="EMBL" id="ATMH01001017">
    <property type="protein sequence ID" value="EPY35657.1"/>
    <property type="molecule type" value="Genomic_DNA"/>
</dbReference>
<dbReference type="PANTHER" id="PTHR10974:SF1">
    <property type="entry name" value="FI08016P-RELATED"/>
    <property type="match status" value="1"/>
</dbReference>
<dbReference type="OrthoDB" id="413313at2759"/>
<accession>S9UXS7</accession>
<dbReference type="InterPro" id="IPR004245">
    <property type="entry name" value="DUF229"/>
</dbReference>
<protein>
    <submittedName>
        <fullName evidence="1">Uncharacterized protein</fullName>
    </submittedName>
</protein>
<dbReference type="SUPFAM" id="SSF53649">
    <property type="entry name" value="Alkaline phosphatase-like"/>
    <property type="match status" value="1"/>
</dbReference>
<reference evidence="1 2" key="1">
    <citation type="journal article" date="2013" name="PLoS ONE">
        <title>Predicting the Proteins of Angomonas deanei, Strigomonas culicis and Their Respective Endosymbionts Reveals New Aspects of the Trypanosomatidae Family.</title>
        <authorList>
            <person name="Motta M.C."/>
            <person name="Martins A.C."/>
            <person name="de Souza S.S."/>
            <person name="Catta-Preta C.M."/>
            <person name="Silva R."/>
            <person name="Klein C.C."/>
            <person name="de Almeida L.G."/>
            <person name="de Lima Cunha O."/>
            <person name="Ciapina L.P."/>
            <person name="Brocchi M."/>
            <person name="Colabardini A.C."/>
            <person name="de Araujo Lima B."/>
            <person name="Machado C.R."/>
            <person name="de Almeida Soares C.M."/>
            <person name="Probst C.M."/>
            <person name="de Menezes C.B."/>
            <person name="Thompson C.E."/>
            <person name="Bartholomeu D.C."/>
            <person name="Gradia D.F."/>
            <person name="Pavoni D.P."/>
            <person name="Grisard E.C."/>
            <person name="Fantinatti-Garboggini F."/>
            <person name="Marchini F.K."/>
            <person name="Rodrigues-Luiz G.F."/>
            <person name="Wagner G."/>
            <person name="Goldman G.H."/>
            <person name="Fietto J.L."/>
            <person name="Elias M.C."/>
            <person name="Goldman M.H."/>
            <person name="Sagot M.F."/>
            <person name="Pereira M."/>
            <person name="Stoco P.H."/>
            <person name="de Mendonca-Neto R.P."/>
            <person name="Teixeira S.M."/>
            <person name="Maciel T.E."/>
            <person name="de Oliveira Mendes T.A."/>
            <person name="Urmenyi T.P."/>
            <person name="de Souza W."/>
            <person name="Schenkman S."/>
            <person name="de Vasconcelos A.T."/>
        </authorList>
    </citation>
    <scope>NUCLEOTIDE SEQUENCE [LARGE SCALE GENOMIC DNA]</scope>
</reference>
<dbReference type="InterPro" id="IPR017850">
    <property type="entry name" value="Alkaline_phosphatase_core_sf"/>
</dbReference>
<gene>
    <name evidence="1" type="ORF">STCU_01017</name>
</gene>
<evidence type="ECO:0000313" key="1">
    <source>
        <dbReference type="EMBL" id="EPY35657.1"/>
    </source>
</evidence>
<proteinExistence type="predicted"/>